<dbReference type="RefSeq" id="WP_278158433.1">
    <property type="nucleotide sequence ID" value="NZ_CP121252.1"/>
</dbReference>
<protein>
    <submittedName>
        <fullName evidence="1">Uncharacterized protein</fullName>
    </submittedName>
</protein>
<evidence type="ECO:0000313" key="1">
    <source>
        <dbReference type="EMBL" id="WFP17131.1"/>
    </source>
</evidence>
<proteinExistence type="predicted"/>
<gene>
    <name evidence="1" type="ORF">P8192_03115</name>
</gene>
<evidence type="ECO:0000313" key="2">
    <source>
        <dbReference type="Proteomes" id="UP001219037"/>
    </source>
</evidence>
<keyword evidence="2" id="KW-1185">Reference proteome</keyword>
<dbReference type="EMBL" id="CP121252">
    <property type="protein sequence ID" value="WFP17131.1"/>
    <property type="molecule type" value="Genomic_DNA"/>
</dbReference>
<reference evidence="1 2" key="1">
    <citation type="submission" date="2023-04" db="EMBL/GenBank/DDBJ databases">
        <title>Funneling lignin-derived compounds into biodiesel using alkali-halophilic Citricoccus sp. P2.</title>
        <authorList>
            <person name="Luo C.-B."/>
        </authorList>
    </citation>
    <scope>NUCLEOTIDE SEQUENCE [LARGE SCALE GENOMIC DNA]</scope>
    <source>
        <strain evidence="1 2">P2</strain>
    </source>
</reference>
<sequence>MTFSEIATTAAVSAFSLVDPRDLDDETRRYYQAGSALTSVLALSTSNPTLRSTPALLRWGIKAGADAVGWWAADGRFDHWDTAVHEWIESKGSEHPRWWIAAGAAATMVGTFALDRALSRWESRAAWERELEETEEEDLFEPLHPRVREVLELLAPEELIQSEDVQEQINSATQLAFEPTYDSVVFHVPEESTRLVPFQQTWCVAGVFQRNGVEHEIRLMINDGLLGELVIYADDDAEVAFSSLNEWPAPSEITLMIESPTPVS</sequence>
<accession>A0ABY8H7W8</accession>
<organism evidence="1 2">
    <name type="scientific">Citricoccus muralis</name>
    <dbReference type="NCBI Taxonomy" id="169134"/>
    <lineage>
        <taxon>Bacteria</taxon>
        <taxon>Bacillati</taxon>
        <taxon>Actinomycetota</taxon>
        <taxon>Actinomycetes</taxon>
        <taxon>Micrococcales</taxon>
        <taxon>Micrococcaceae</taxon>
        <taxon>Citricoccus</taxon>
    </lineage>
</organism>
<name>A0ABY8H7W8_9MICC</name>
<dbReference type="Proteomes" id="UP001219037">
    <property type="component" value="Chromosome"/>
</dbReference>